<comment type="catalytic activity">
    <reaction evidence="7">
        <text>adenosine + H2O + H(+) = inosine + NH4(+)</text>
        <dbReference type="Rhea" id="RHEA:24408"/>
        <dbReference type="ChEBI" id="CHEBI:15377"/>
        <dbReference type="ChEBI" id="CHEBI:15378"/>
        <dbReference type="ChEBI" id="CHEBI:16335"/>
        <dbReference type="ChEBI" id="CHEBI:17596"/>
        <dbReference type="ChEBI" id="CHEBI:28938"/>
        <dbReference type="EC" id="3.5.4.4"/>
    </reaction>
    <physiologicalReaction direction="left-to-right" evidence="7">
        <dbReference type="Rhea" id="RHEA:24409"/>
    </physiologicalReaction>
</comment>
<dbReference type="InterPro" id="IPR003730">
    <property type="entry name" value="Cu_polyphenol_OxRdtase"/>
</dbReference>
<keyword evidence="6" id="KW-0862">Zinc</keyword>
<proteinExistence type="inferred from homology"/>
<dbReference type="PANTHER" id="PTHR30616">
    <property type="entry name" value="UNCHARACTERIZED PROTEIN YFIH"/>
    <property type="match status" value="1"/>
</dbReference>
<reference evidence="11 12" key="1">
    <citation type="submission" date="2023-08" db="EMBL/GenBank/DDBJ databases">
        <authorList>
            <person name="Joshi A."/>
            <person name="Thite S."/>
        </authorList>
    </citation>
    <scope>NUCLEOTIDE SEQUENCE [LARGE SCALE GENOMIC DNA]</scope>
    <source>
        <strain evidence="11 12">1E1</strain>
    </source>
</reference>
<dbReference type="NCBIfam" id="NF007998">
    <property type="entry name" value="PRK10723.1"/>
    <property type="match status" value="1"/>
</dbReference>
<evidence type="ECO:0000256" key="9">
    <source>
        <dbReference type="ARBA" id="ARBA00049893"/>
    </source>
</evidence>
<protein>
    <recommendedName>
        <fullName evidence="10">Purine nucleoside phosphorylase</fullName>
    </recommendedName>
</protein>
<accession>A0ABT9GRV7</accession>
<evidence type="ECO:0000256" key="8">
    <source>
        <dbReference type="ARBA" id="ARBA00048968"/>
    </source>
</evidence>
<dbReference type="InterPro" id="IPR011324">
    <property type="entry name" value="Cytotoxic_necrot_fac-like_cat"/>
</dbReference>
<comment type="catalytic activity">
    <reaction evidence="8">
        <text>adenosine + phosphate = alpha-D-ribose 1-phosphate + adenine</text>
        <dbReference type="Rhea" id="RHEA:27642"/>
        <dbReference type="ChEBI" id="CHEBI:16335"/>
        <dbReference type="ChEBI" id="CHEBI:16708"/>
        <dbReference type="ChEBI" id="CHEBI:43474"/>
        <dbReference type="ChEBI" id="CHEBI:57720"/>
        <dbReference type="EC" id="2.4.2.1"/>
    </reaction>
    <physiologicalReaction direction="left-to-right" evidence="8">
        <dbReference type="Rhea" id="RHEA:27643"/>
    </physiologicalReaction>
</comment>
<keyword evidence="4" id="KW-0479">Metal-binding</keyword>
<name>A0ABT9GRV7_9GAMM</name>
<dbReference type="RefSeq" id="WP_305945776.1">
    <property type="nucleotide sequence ID" value="NZ_JAUZVY010000005.1"/>
</dbReference>
<evidence type="ECO:0000256" key="6">
    <source>
        <dbReference type="ARBA" id="ARBA00022833"/>
    </source>
</evidence>
<dbReference type="GO" id="GO:0004731">
    <property type="term" value="F:purine-nucleoside phosphorylase activity"/>
    <property type="evidence" value="ECO:0007669"/>
    <property type="project" value="UniProtKB-EC"/>
</dbReference>
<dbReference type="Pfam" id="PF02578">
    <property type="entry name" value="Cu-oxidase_4"/>
    <property type="match status" value="1"/>
</dbReference>
<evidence type="ECO:0000256" key="2">
    <source>
        <dbReference type="ARBA" id="ARBA00007353"/>
    </source>
</evidence>
<keyword evidence="3 11" id="KW-0808">Transferase</keyword>
<dbReference type="Gene3D" id="3.60.140.10">
    <property type="entry name" value="CNF1/YfiH-like putative cysteine hydrolases"/>
    <property type="match status" value="1"/>
</dbReference>
<evidence type="ECO:0000256" key="1">
    <source>
        <dbReference type="ARBA" id="ARBA00000553"/>
    </source>
</evidence>
<keyword evidence="11" id="KW-0328">Glycosyltransferase</keyword>
<dbReference type="CDD" id="cd16833">
    <property type="entry name" value="YfiH"/>
    <property type="match status" value="1"/>
</dbReference>
<dbReference type="InterPro" id="IPR038371">
    <property type="entry name" value="Cu_polyphenol_OxRdtase_sf"/>
</dbReference>
<sequence length="246" mass="26015">MPDVQLIQPDWPAPAGVKAISSTRVGGLSDGPYAGLNLGSHVGDDRTVVAGNRQLLSAAAAMPQPPFWLEQVHGVQVVALPAASPEPITADAAYSDRPGQVCAVMTADCLPVLFCDARGQQVAAAHAGWRGLAAGVLENTLASFAAGTEIMAWLGPAIGPSAFEVGSEVVQQFTTSDPKAAAAFVQQSEHKWLADLYQLARLRLQRAGVQAIYGGDHCTFSEPELFYSYRRDGQTGRMASCIWLQP</sequence>
<gene>
    <name evidence="11" type="primary">yfiH</name>
    <name evidence="11" type="ORF">Q3O59_11825</name>
</gene>
<evidence type="ECO:0000313" key="12">
    <source>
        <dbReference type="Proteomes" id="UP001236258"/>
    </source>
</evidence>
<evidence type="ECO:0000313" key="11">
    <source>
        <dbReference type="EMBL" id="MDP4529710.1"/>
    </source>
</evidence>
<keyword evidence="12" id="KW-1185">Reference proteome</keyword>
<dbReference type="SUPFAM" id="SSF64438">
    <property type="entry name" value="CNF1/YfiH-like putative cysteine hydrolases"/>
    <property type="match status" value="1"/>
</dbReference>
<keyword evidence="5" id="KW-0378">Hydrolase</keyword>
<dbReference type="NCBIfam" id="TIGR00726">
    <property type="entry name" value="peptidoglycan editing factor PgeF"/>
    <property type="match status" value="1"/>
</dbReference>
<comment type="similarity">
    <text evidence="2 10">Belongs to the purine nucleoside phosphorylase YfiH/LACC1 family.</text>
</comment>
<organism evidence="11 12">
    <name type="scientific">Alkalimonas delamerensis</name>
    <dbReference type="NCBI Taxonomy" id="265981"/>
    <lineage>
        <taxon>Bacteria</taxon>
        <taxon>Pseudomonadati</taxon>
        <taxon>Pseudomonadota</taxon>
        <taxon>Gammaproteobacteria</taxon>
        <taxon>Alkalimonas</taxon>
    </lineage>
</organism>
<dbReference type="Proteomes" id="UP001236258">
    <property type="component" value="Unassembled WGS sequence"/>
</dbReference>
<comment type="catalytic activity">
    <reaction evidence="9">
        <text>S-methyl-5'-thioadenosine + phosphate = 5-(methylsulfanyl)-alpha-D-ribose 1-phosphate + adenine</text>
        <dbReference type="Rhea" id="RHEA:11852"/>
        <dbReference type="ChEBI" id="CHEBI:16708"/>
        <dbReference type="ChEBI" id="CHEBI:17509"/>
        <dbReference type="ChEBI" id="CHEBI:43474"/>
        <dbReference type="ChEBI" id="CHEBI:58533"/>
        <dbReference type="EC" id="2.4.2.28"/>
    </reaction>
    <physiologicalReaction direction="left-to-right" evidence="9">
        <dbReference type="Rhea" id="RHEA:11853"/>
    </physiologicalReaction>
</comment>
<evidence type="ECO:0000256" key="10">
    <source>
        <dbReference type="RuleBase" id="RU361274"/>
    </source>
</evidence>
<dbReference type="PANTHER" id="PTHR30616:SF2">
    <property type="entry name" value="PURINE NUCLEOSIDE PHOSPHORYLASE LACC1"/>
    <property type="match status" value="1"/>
</dbReference>
<comment type="caution">
    <text evidence="11">The sequence shown here is derived from an EMBL/GenBank/DDBJ whole genome shotgun (WGS) entry which is preliminary data.</text>
</comment>
<evidence type="ECO:0000256" key="4">
    <source>
        <dbReference type="ARBA" id="ARBA00022723"/>
    </source>
</evidence>
<comment type="catalytic activity">
    <reaction evidence="1">
        <text>inosine + phosphate = alpha-D-ribose 1-phosphate + hypoxanthine</text>
        <dbReference type="Rhea" id="RHEA:27646"/>
        <dbReference type="ChEBI" id="CHEBI:17368"/>
        <dbReference type="ChEBI" id="CHEBI:17596"/>
        <dbReference type="ChEBI" id="CHEBI:43474"/>
        <dbReference type="ChEBI" id="CHEBI:57720"/>
        <dbReference type="EC" id="2.4.2.1"/>
    </reaction>
    <physiologicalReaction direction="left-to-right" evidence="1">
        <dbReference type="Rhea" id="RHEA:27647"/>
    </physiologicalReaction>
</comment>
<evidence type="ECO:0000256" key="3">
    <source>
        <dbReference type="ARBA" id="ARBA00022679"/>
    </source>
</evidence>
<evidence type="ECO:0000256" key="7">
    <source>
        <dbReference type="ARBA" id="ARBA00047989"/>
    </source>
</evidence>
<evidence type="ECO:0000256" key="5">
    <source>
        <dbReference type="ARBA" id="ARBA00022801"/>
    </source>
</evidence>
<dbReference type="EMBL" id="JAUZVY010000005">
    <property type="protein sequence ID" value="MDP4529710.1"/>
    <property type="molecule type" value="Genomic_DNA"/>
</dbReference>